<evidence type="ECO:0000256" key="1">
    <source>
        <dbReference type="PIRNR" id="PIRNR006221"/>
    </source>
</evidence>
<reference evidence="2 3" key="1">
    <citation type="submission" date="2020-02" db="EMBL/GenBank/DDBJ databases">
        <authorList>
            <person name="Li X.-J."/>
            <person name="Feng X.-M."/>
        </authorList>
    </citation>
    <scope>NUCLEOTIDE SEQUENCE [LARGE SCALE GENOMIC DNA]</scope>
    <source>
        <strain evidence="2 3">CGMCC 4.7225</strain>
    </source>
</reference>
<dbReference type="Proteomes" id="UP000469185">
    <property type="component" value="Unassembled WGS sequence"/>
</dbReference>
<dbReference type="Gene3D" id="1.10.510.10">
    <property type="entry name" value="Transferase(Phosphotransferase) domain 1"/>
    <property type="match status" value="1"/>
</dbReference>
<dbReference type="RefSeq" id="WP_163821272.1">
    <property type="nucleotide sequence ID" value="NZ_JAAGOB010000021.1"/>
</dbReference>
<keyword evidence="3" id="KW-1185">Reference proteome</keyword>
<organism evidence="2 3">
    <name type="scientific">Phytoactinopolyspora alkaliphila</name>
    <dbReference type="NCBI Taxonomy" id="1783498"/>
    <lineage>
        <taxon>Bacteria</taxon>
        <taxon>Bacillati</taxon>
        <taxon>Actinomycetota</taxon>
        <taxon>Actinomycetes</taxon>
        <taxon>Jiangellales</taxon>
        <taxon>Jiangellaceae</taxon>
        <taxon>Phytoactinopolyspora</taxon>
    </lineage>
</organism>
<dbReference type="Gene3D" id="1.20.1270.240">
    <property type="match status" value="1"/>
</dbReference>
<proteinExistence type="inferred from homology"/>
<sequence length="292" mass="31402">MTTTTPAEALTDMLGEKVDDVSPVGGGDICHAFMVRTTSGRTSFVKRLAGAADGFFASEAEGLRRLAEVHDGVPVPHVLAVDREHLALEWIASGAPSVPAAERFGRALATTHRHGCDAFGALSARGWIGTLELPVGPWPSWNRMWAEGRLAPYLRSARDSGSISKRDAADVERVIDSIDTVAGPPESASLVHGDLWAGNVLWAEDGQNRLVDPAAQGGHRESDLAMLALFGFPYLDRVLASYLETWPLADGWKDRQPLHQLHPVLVHAVLFGGSYGHQAGQLARLVVGRLRS</sequence>
<evidence type="ECO:0000313" key="3">
    <source>
        <dbReference type="Proteomes" id="UP000469185"/>
    </source>
</evidence>
<protein>
    <submittedName>
        <fullName evidence="2">Phosphotransferase</fullName>
    </submittedName>
</protein>
<dbReference type="Pfam" id="PF03881">
    <property type="entry name" value="Fructosamin_kin"/>
    <property type="match status" value="1"/>
</dbReference>
<dbReference type="InterPro" id="IPR011009">
    <property type="entry name" value="Kinase-like_dom_sf"/>
</dbReference>
<dbReference type="SUPFAM" id="SSF56112">
    <property type="entry name" value="Protein kinase-like (PK-like)"/>
    <property type="match status" value="1"/>
</dbReference>
<evidence type="ECO:0000313" key="2">
    <source>
        <dbReference type="EMBL" id="NED98459.1"/>
    </source>
</evidence>
<dbReference type="Gene3D" id="3.30.200.20">
    <property type="entry name" value="Phosphorylase Kinase, domain 1"/>
    <property type="match status" value="1"/>
</dbReference>
<name>A0A6N9YUH9_9ACTN</name>
<gene>
    <name evidence="2" type="ORF">G1H11_24475</name>
</gene>
<dbReference type="AlphaFoldDB" id="A0A6N9YUH9"/>
<dbReference type="InterPro" id="IPR016477">
    <property type="entry name" value="Fructo-/Ketosamine-3-kinase"/>
</dbReference>
<dbReference type="PANTHER" id="PTHR12149">
    <property type="entry name" value="FRUCTOSAMINE 3 KINASE-RELATED PROTEIN"/>
    <property type="match status" value="1"/>
</dbReference>
<accession>A0A6N9YUH9</accession>
<comment type="similarity">
    <text evidence="1">Belongs to the fructosamine kinase family.</text>
</comment>
<dbReference type="PANTHER" id="PTHR12149:SF8">
    <property type="entry name" value="PROTEIN-RIBULOSAMINE 3-KINASE"/>
    <property type="match status" value="1"/>
</dbReference>
<dbReference type="PIRSF" id="PIRSF006221">
    <property type="entry name" value="Ketosamine-3-kinase"/>
    <property type="match status" value="1"/>
</dbReference>
<dbReference type="GO" id="GO:0016301">
    <property type="term" value="F:kinase activity"/>
    <property type="evidence" value="ECO:0007669"/>
    <property type="project" value="UniProtKB-UniRule"/>
</dbReference>
<comment type="caution">
    <text evidence="2">The sequence shown here is derived from an EMBL/GenBank/DDBJ whole genome shotgun (WGS) entry which is preliminary data.</text>
</comment>
<keyword evidence="1" id="KW-0418">Kinase</keyword>
<dbReference type="EMBL" id="JAAGOB010000021">
    <property type="protein sequence ID" value="NED98459.1"/>
    <property type="molecule type" value="Genomic_DNA"/>
</dbReference>
<keyword evidence="1 2" id="KW-0808">Transferase</keyword>